<dbReference type="Gene3D" id="3.30.565.10">
    <property type="entry name" value="Histidine kinase-like ATPase, C-terminal domain"/>
    <property type="match status" value="1"/>
</dbReference>
<reference evidence="4 5" key="1">
    <citation type="submission" date="2019-06" db="EMBL/GenBank/DDBJ databases">
        <title>Draft genome of Streptomyces sedi sp. JCM16909.</title>
        <authorList>
            <person name="Klykleung N."/>
            <person name="Tanasupawat S."/>
            <person name="Kudo T."/>
            <person name="Yuki M."/>
            <person name="Ohkuma M."/>
        </authorList>
    </citation>
    <scope>NUCLEOTIDE SEQUENCE [LARGE SCALE GENOMIC DNA]</scope>
    <source>
        <strain evidence="4 5">JCM 16909</strain>
    </source>
</reference>
<evidence type="ECO:0000259" key="3">
    <source>
        <dbReference type="Pfam" id="PF13581"/>
    </source>
</evidence>
<keyword evidence="1" id="KW-0418">Kinase</keyword>
<name>A0A5C4VCE9_9ACTN</name>
<dbReference type="CDD" id="cd16936">
    <property type="entry name" value="HATPase_RsbW-like"/>
    <property type="match status" value="1"/>
</dbReference>
<keyword evidence="1" id="KW-0808">Transferase</keyword>
<dbReference type="InterPro" id="IPR050267">
    <property type="entry name" value="Anti-sigma-factor_SerPK"/>
</dbReference>
<dbReference type="InterPro" id="IPR003594">
    <property type="entry name" value="HATPase_dom"/>
</dbReference>
<organism evidence="4 5">
    <name type="scientific">Streptomyces sedi</name>
    <dbReference type="NCBI Taxonomy" id="555059"/>
    <lineage>
        <taxon>Bacteria</taxon>
        <taxon>Bacillati</taxon>
        <taxon>Actinomycetota</taxon>
        <taxon>Actinomycetes</taxon>
        <taxon>Kitasatosporales</taxon>
        <taxon>Streptomycetaceae</taxon>
        <taxon>Streptomyces</taxon>
    </lineage>
</organism>
<dbReference type="PANTHER" id="PTHR35526">
    <property type="entry name" value="ANTI-SIGMA-F FACTOR RSBW-RELATED"/>
    <property type="match status" value="1"/>
</dbReference>
<dbReference type="InterPro" id="IPR036890">
    <property type="entry name" value="HATPase_C_sf"/>
</dbReference>
<dbReference type="PANTHER" id="PTHR35526:SF3">
    <property type="entry name" value="ANTI-SIGMA-F FACTOR RSBW"/>
    <property type="match status" value="1"/>
</dbReference>
<evidence type="ECO:0000313" key="5">
    <source>
        <dbReference type="Proteomes" id="UP000311713"/>
    </source>
</evidence>
<dbReference type="Proteomes" id="UP000311713">
    <property type="component" value="Unassembled WGS sequence"/>
</dbReference>
<accession>A0A5C4VCE9</accession>
<feature type="compositionally biased region" description="Basic and acidic residues" evidence="2">
    <location>
        <begin position="10"/>
        <end position="19"/>
    </location>
</feature>
<sequence length="167" mass="18587">MPTVSGPEVRVPEAPERPRFLTGGLSETGPNEVPHDARWSLTVSVREIEGWRRAVAGALVEWRVSRNAVELARLGVSELLANVAKHTVSRRCGLRVVRAEADLLVQVFDESRQLPVLRTPDWCSEDGRGLWMLREMADGFGYMPVPFMAGASCRLGKVVWFTCRDTA</sequence>
<dbReference type="OrthoDB" id="3211521at2"/>
<feature type="domain" description="Histidine kinase/HSP90-like ATPase" evidence="3">
    <location>
        <begin position="45"/>
        <end position="142"/>
    </location>
</feature>
<proteinExistence type="predicted"/>
<dbReference type="EMBL" id="VDGT01000002">
    <property type="protein sequence ID" value="TNM33634.1"/>
    <property type="molecule type" value="Genomic_DNA"/>
</dbReference>
<feature type="region of interest" description="Disordered" evidence="2">
    <location>
        <begin position="1"/>
        <end position="28"/>
    </location>
</feature>
<keyword evidence="5" id="KW-1185">Reference proteome</keyword>
<dbReference type="GO" id="GO:0005524">
    <property type="term" value="F:ATP binding"/>
    <property type="evidence" value="ECO:0007669"/>
    <property type="project" value="UniProtKB-KW"/>
</dbReference>
<dbReference type="RefSeq" id="WP_139640920.1">
    <property type="nucleotide sequence ID" value="NZ_BAAAZS010000006.1"/>
</dbReference>
<protein>
    <submittedName>
        <fullName evidence="4">ATP-binding protein</fullName>
    </submittedName>
</protein>
<keyword evidence="1" id="KW-0723">Serine/threonine-protein kinase</keyword>
<evidence type="ECO:0000256" key="2">
    <source>
        <dbReference type="SAM" id="MobiDB-lite"/>
    </source>
</evidence>
<evidence type="ECO:0000256" key="1">
    <source>
        <dbReference type="ARBA" id="ARBA00022527"/>
    </source>
</evidence>
<keyword evidence="4" id="KW-0547">Nucleotide-binding</keyword>
<dbReference type="Pfam" id="PF13581">
    <property type="entry name" value="HATPase_c_2"/>
    <property type="match status" value="1"/>
</dbReference>
<evidence type="ECO:0000313" key="4">
    <source>
        <dbReference type="EMBL" id="TNM33634.1"/>
    </source>
</evidence>
<gene>
    <name evidence="4" type="ORF">FH715_04635</name>
</gene>
<dbReference type="GO" id="GO:0004674">
    <property type="term" value="F:protein serine/threonine kinase activity"/>
    <property type="evidence" value="ECO:0007669"/>
    <property type="project" value="UniProtKB-KW"/>
</dbReference>
<keyword evidence="4" id="KW-0067">ATP-binding</keyword>
<comment type="caution">
    <text evidence="4">The sequence shown here is derived from an EMBL/GenBank/DDBJ whole genome shotgun (WGS) entry which is preliminary data.</text>
</comment>
<dbReference type="AlphaFoldDB" id="A0A5C4VCE9"/>